<dbReference type="Pfam" id="PF24827">
    <property type="entry name" value="AstE_AspA_cat"/>
    <property type="match status" value="1"/>
</dbReference>
<sequence>MAEAFVYHIGTKGQPWGVEEKQQWLSEQHKKRSYVEDVVTAIDALKDQFTVECYGHLDYAVGQYDLFVVKTRQWQPELPTIVVTGGVHGYETSGVHGALRFLQTTATAYEDRVNIVVFPCLSPWGYETINRWNPAAADPNRSFKVGSGVLESELPMQYLAQLETPFAMHVDLHETTDTDNSEFRPALAAKEGKVNTNWNIPDGFYLVGDADRPEADFQGAIIRSVGAITHIAEPDNQGNFIGVPMEQAGVINYAAKPLGLCMGMTNAPYVTTTEVYPDSPKTNPEECIVAQVAAITGGLDYLLSTHSSD</sequence>
<reference evidence="9 10" key="1">
    <citation type="submission" date="2018-03" db="EMBL/GenBank/DDBJ databases">
        <title>Cross-interface Injection: A General Nanoliter Liquid Handling Method Applied to Single Cells Genome Amplification Automated Nanoliter Liquid Handling Applied to Single Cell Multiple Displacement Amplification.</title>
        <authorList>
            <person name="Yun J."/>
            <person name="Xu P."/>
            <person name="Xu J."/>
            <person name="Dai X."/>
            <person name="Wang Y."/>
            <person name="Zheng X."/>
            <person name="Cao C."/>
            <person name="Yi Q."/>
            <person name="Zhu Y."/>
            <person name="Wang L."/>
            <person name="Dong Z."/>
            <person name="Huang Y."/>
            <person name="Huang L."/>
            <person name="Du W."/>
        </authorList>
    </citation>
    <scope>NUCLEOTIDE SEQUENCE [LARGE SCALE GENOMIC DNA]</scope>
    <source>
        <strain evidence="7 10">A12-4</strain>
        <strain evidence="8 9">A9-4</strain>
    </source>
</reference>
<dbReference type="GO" id="GO:0016788">
    <property type="term" value="F:hydrolase activity, acting on ester bonds"/>
    <property type="evidence" value="ECO:0007669"/>
    <property type="project" value="InterPro"/>
</dbReference>
<keyword evidence="3" id="KW-0378">Hydrolase</keyword>
<comment type="similarity">
    <text evidence="5">Belongs to the peptidase M14 family.</text>
</comment>
<feature type="active site" description="Proton donor/acceptor" evidence="5">
    <location>
        <position position="274"/>
    </location>
</feature>
<organism evidence="7 10">
    <name type="scientific">Pseudidiomarina aestuarii</name>
    <dbReference type="NCBI Taxonomy" id="624146"/>
    <lineage>
        <taxon>Bacteria</taxon>
        <taxon>Pseudomonadati</taxon>
        <taxon>Pseudomonadota</taxon>
        <taxon>Gammaproteobacteria</taxon>
        <taxon>Alteromonadales</taxon>
        <taxon>Idiomarinaceae</taxon>
        <taxon>Pseudidiomarina</taxon>
    </lineage>
</organism>
<dbReference type="CDD" id="cd06231">
    <property type="entry name" value="M14_REP34-like"/>
    <property type="match status" value="1"/>
</dbReference>
<dbReference type="Gene3D" id="3.40.630.10">
    <property type="entry name" value="Zn peptidases"/>
    <property type="match status" value="1"/>
</dbReference>
<feature type="domain" description="Peptidase M14" evidence="6">
    <location>
        <begin position="30"/>
        <end position="306"/>
    </location>
</feature>
<evidence type="ECO:0000313" key="9">
    <source>
        <dbReference type="Proteomes" id="UP000241514"/>
    </source>
</evidence>
<dbReference type="GO" id="GO:0004181">
    <property type="term" value="F:metallocarboxypeptidase activity"/>
    <property type="evidence" value="ECO:0007669"/>
    <property type="project" value="InterPro"/>
</dbReference>
<dbReference type="PROSITE" id="PS52035">
    <property type="entry name" value="PEPTIDASE_M14"/>
    <property type="match status" value="1"/>
</dbReference>
<comment type="cofactor">
    <cofactor evidence="1">
        <name>Zn(2+)</name>
        <dbReference type="ChEBI" id="CHEBI:29105"/>
    </cofactor>
</comment>
<evidence type="ECO:0000256" key="5">
    <source>
        <dbReference type="PROSITE-ProRule" id="PRU01379"/>
    </source>
</evidence>
<evidence type="ECO:0000256" key="4">
    <source>
        <dbReference type="ARBA" id="ARBA00022833"/>
    </source>
</evidence>
<dbReference type="EMBL" id="PYVF01000067">
    <property type="protein sequence ID" value="PTB88399.1"/>
    <property type="molecule type" value="Genomic_DNA"/>
</dbReference>
<accession>A0A2T4D7M6</accession>
<comment type="caution">
    <text evidence="7">The sequence shown here is derived from an EMBL/GenBank/DDBJ whole genome shotgun (WGS) entry which is preliminary data.</text>
</comment>
<name>A0A2T4D7M6_9GAMM</name>
<evidence type="ECO:0000256" key="2">
    <source>
        <dbReference type="ARBA" id="ARBA00022723"/>
    </source>
</evidence>
<gene>
    <name evidence="7" type="ORF">C9927_04250</name>
    <name evidence="8" type="ORF">C9928_02295</name>
</gene>
<proteinExistence type="inferred from homology"/>
<dbReference type="InterPro" id="IPR000834">
    <property type="entry name" value="Peptidase_M14"/>
</dbReference>
<keyword evidence="2" id="KW-0479">Metal-binding</keyword>
<evidence type="ECO:0000256" key="3">
    <source>
        <dbReference type="ARBA" id="ARBA00022801"/>
    </source>
</evidence>
<dbReference type="SUPFAM" id="SSF53187">
    <property type="entry name" value="Zn-dependent exopeptidases"/>
    <property type="match status" value="1"/>
</dbReference>
<evidence type="ECO:0000313" key="10">
    <source>
        <dbReference type="Proteomes" id="UP000242087"/>
    </source>
</evidence>
<evidence type="ECO:0000313" key="8">
    <source>
        <dbReference type="EMBL" id="PTB89809.1"/>
    </source>
</evidence>
<dbReference type="AlphaFoldDB" id="A0A2T4D7M6"/>
<evidence type="ECO:0000259" key="6">
    <source>
        <dbReference type="PROSITE" id="PS52035"/>
    </source>
</evidence>
<protein>
    <submittedName>
        <fullName evidence="7">Peptidase</fullName>
    </submittedName>
</protein>
<dbReference type="EMBL" id="PYVG01000007">
    <property type="protein sequence ID" value="PTB89809.1"/>
    <property type="molecule type" value="Genomic_DNA"/>
</dbReference>
<dbReference type="Proteomes" id="UP000241514">
    <property type="component" value="Unassembled WGS sequence"/>
</dbReference>
<dbReference type="GO" id="GO:0008270">
    <property type="term" value="F:zinc ion binding"/>
    <property type="evidence" value="ECO:0007669"/>
    <property type="project" value="InterPro"/>
</dbReference>
<evidence type="ECO:0000313" key="7">
    <source>
        <dbReference type="EMBL" id="PTB88399.1"/>
    </source>
</evidence>
<keyword evidence="4" id="KW-0862">Zinc</keyword>
<dbReference type="InterPro" id="IPR055438">
    <property type="entry name" value="AstE_AspA_cat"/>
</dbReference>
<dbReference type="Proteomes" id="UP000242087">
    <property type="component" value="Unassembled WGS sequence"/>
</dbReference>
<evidence type="ECO:0000256" key="1">
    <source>
        <dbReference type="ARBA" id="ARBA00001947"/>
    </source>
</evidence>
<dbReference type="GO" id="GO:0006508">
    <property type="term" value="P:proteolysis"/>
    <property type="evidence" value="ECO:0007669"/>
    <property type="project" value="InterPro"/>
</dbReference>